<dbReference type="Proteomes" id="UP000050761">
    <property type="component" value="Unassembled WGS sequence"/>
</dbReference>
<organism evidence="3 4">
    <name type="scientific">Heligmosomoides polygyrus</name>
    <name type="common">Parasitic roundworm</name>
    <dbReference type="NCBI Taxonomy" id="6339"/>
    <lineage>
        <taxon>Eukaryota</taxon>
        <taxon>Metazoa</taxon>
        <taxon>Ecdysozoa</taxon>
        <taxon>Nematoda</taxon>
        <taxon>Chromadorea</taxon>
        <taxon>Rhabditida</taxon>
        <taxon>Rhabditina</taxon>
        <taxon>Rhabditomorpha</taxon>
        <taxon>Strongyloidea</taxon>
        <taxon>Heligmosomidae</taxon>
        <taxon>Heligmosomoides</taxon>
    </lineage>
</organism>
<accession>A0A3P7YWG9</accession>
<feature type="region of interest" description="Disordered" evidence="1">
    <location>
        <begin position="84"/>
        <end position="107"/>
    </location>
</feature>
<protein>
    <submittedName>
        <fullName evidence="4">ELM2 domain-containing protein</fullName>
    </submittedName>
</protein>
<feature type="compositionally biased region" description="Acidic residues" evidence="1">
    <location>
        <begin position="96"/>
        <end position="107"/>
    </location>
</feature>
<evidence type="ECO:0000313" key="2">
    <source>
        <dbReference type="EMBL" id="VDO76574.1"/>
    </source>
</evidence>
<evidence type="ECO:0000313" key="4">
    <source>
        <dbReference type="WBParaSite" id="HPBE_0000849301-mRNA-1"/>
    </source>
</evidence>
<evidence type="ECO:0000256" key="1">
    <source>
        <dbReference type="SAM" id="MobiDB-lite"/>
    </source>
</evidence>
<reference evidence="4" key="2">
    <citation type="submission" date="2019-09" db="UniProtKB">
        <authorList>
            <consortium name="WormBaseParasite"/>
        </authorList>
    </citation>
    <scope>IDENTIFICATION</scope>
</reference>
<gene>
    <name evidence="2" type="ORF">HPBE_LOCUS8494</name>
</gene>
<name>A0A183FM98_HELPZ</name>
<accession>A0A183FM98</accession>
<dbReference type="WBParaSite" id="HPBE_0000849301-mRNA-1">
    <property type="protein sequence ID" value="HPBE_0000849301-mRNA-1"/>
    <property type="gene ID" value="HPBE_0000849301"/>
</dbReference>
<dbReference type="EMBL" id="UZAH01026165">
    <property type="protein sequence ID" value="VDO76574.1"/>
    <property type="molecule type" value="Genomic_DNA"/>
</dbReference>
<reference evidence="2 3" key="1">
    <citation type="submission" date="2018-11" db="EMBL/GenBank/DDBJ databases">
        <authorList>
            <consortium name="Pathogen Informatics"/>
        </authorList>
    </citation>
    <scope>NUCLEOTIDE SEQUENCE [LARGE SCALE GENOMIC DNA]</scope>
</reference>
<proteinExistence type="predicted"/>
<sequence>MLWTCTKTENKLRWCNGSAESSEASDERWRQGSVGLRKKNVPRLKDDQARQNGLDLDCSLLWAPNREDVLKVPNQCVAVLSRPEPRTIGPSKTLYSDEESSLQDDKE</sequence>
<keyword evidence="3" id="KW-1185">Reference proteome</keyword>
<dbReference type="AlphaFoldDB" id="A0A183FM98"/>
<evidence type="ECO:0000313" key="3">
    <source>
        <dbReference type="Proteomes" id="UP000050761"/>
    </source>
</evidence>